<reference evidence="1" key="1">
    <citation type="journal article" date="2020" name="mSystems">
        <title>Genome- and Community-Level Interaction Insights into Carbon Utilization and Element Cycling Functions of Hydrothermarchaeota in Hydrothermal Sediment.</title>
        <authorList>
            <person name="Zhou Z."/>
            <person name="Liu Y."/>
            <person name="Xu W."/>
            <person name="Pan J."/>
            <person name="Luo Z.H."/>
            <person name="Li M."/>
        </authorList>
    </citation>
    <scope>NUCLEOTIDE SEQUENCE [LARGE SCALE GENOMIC DNA]</scope>
    <source>
        <strain evidence="1">SpSt-604</strain>
    </source>
</reference>
<dbReference type="AlphaFoldDB" id="A0A7C4RZD1"/>
<protein>
    <submittedName>
        <fullName evidence="1">Uncharacterized protein</fullName>
    </submittedName>
</protein>
<accession>A0A7C4RZD1</accession>
<comment type="caution">
    <text evidence="1">The sequence shown here is derived from an EMBL/GenBank/DDBJ whole genome shotgun (WGS) entry which is preliminary data.</text>
</comment>
<name>A0A7C4RZD1_FERPE</name>
<sequence>MKKITIAISIVCLFYISLTFGAFIKLVDGTEARVKVILLTDKGANVQAEGLEPVWLDASDIEVIVIDETIPLAGVGNGILFANGLRTYAPQFEITEDKGTFQTVHGVINVGGFKDVRSINYKRFATHPTPPSLKRKTKYTNLSSIPSGRKTAVTADDIVFEYETVQFANGAYLFRWGTITHVASVEVIREITMYAKEMEKHPSLINASDGTTFKCRVLDFKGETVFDQVKSFGTCSKITVRLGTTLSLYGTIGKTADGKPQLIGVTSNVPINLVRIQINDIA</sequence>
<evidence type="ECO:0000313" key="1">
    <source>
        <dbReference type="EMBL" id="HGU42357.1"/>
    </source>
</evidence>
<proteinExistence type="predicted"/>
<gene>
    <name evidence="1" type="ORF">ENT72_05520</name>
</gene>
<dbReference type="EMBL" id="DSZT01000171">
    <property type="protein sequence ID" value="HGU42357.1"/>
    <property type="molecule type" value="Genomic_DNA"/>
</dbReference>
<organism evidence="1">
    <name type="scientific">Fervidobacterium pennivorans</name>
    <dbReference type="NCBI Taxonomy" id="93466"/>
    <lineage>
        <taxon>Bacteria</taxon>
        <taxon>Thermotogati</taxon>
        <taxon>Thermotogota</taxon>
        <taxon>Thermotogae</taxon>
        <taxon>Thermotogales</taxon>
        <taxon>Fervidobacteriaceae</taxon>
        <taxon>Fervidobacterium</taxon>
    </lineage>
</organism>